<reference evidence="1 2" key="1">
    <citation type="journal article" date="2022" name="Nat. Ecol. Evol.">
        <title>A masculinizing supergene underlies an exaggerated male reproductive morph in a spider.</title>
        <authorList>
            <person name="Hendrickx F."/>
            <person name="De Corte Z."/>
            <person name="Sonet G."/>
            <person name="Van Belleghem S.M."/>
            <person name="Kostlbacher S."/>
            <person name="Vangestel C."/>
        </authorList>
    </citation>
    <scope>NUCLEOTIDE SEQUENCE [LARGE SCALE GENOMIC DNA]</scope>
    <source>
        <strain evidence="1">W744_W776</strain>
    </source>
</reference>
<keyword evidence="2" id="KW-1185">Reference proteome</keyword>
<dbReference type="Proteomes" id="UP000827092">
    <property type="component" value="Unassembled WGS sequence"/>
</dbReference>
<sequence>MTTFHGQMLGIPPELLSKSASLHLMRLSKYLSLVFIAFNKVLLKLNHGQIFRKEMPPDEHVYSDHIIFLHRNYCWVHY</sequence>
<proteinExistence type="predicted"/>
<evidence type="ECO:0000313" key="2">
    <source>
        <dbReference type="Proteomes" id="UP000827092"/>
    </source>
</evidence>
<protein>
    <submittedName>
        <fullName evidence="1">Uncharacterized protein</fullName>
    </submittedName>
</protein>
<dbReference type="AlphaFoldDB" id="A0AAV6VE76"/>
<evidence type="ECO:0000313" key="1">
    <source>
        <dbReference type="EMBL" id="KAG8195105.1"/>
    </source>
</evidence>
<gene>
    <name evidence="1" type="ORF">JTE90_013582</name>
</gene>
<dbReference type="EMBL" id="JAFNEN010000093">
    <property type="protein sequence ID" value="KAG8195105.1"/>
    <property type="molecule type" value="Genomic_DNA"/>
</dbReference>
<comment type="caution">
    <text evidence="1">The sequence shown here is derived from an EMBL/GenBank/DDBJ whole genome shotgun (WGS) entry which is preliminary data.</text>
</comment>
<organism evidence="1 2">
    <name type="scientific">Oedothorax gibbosus</name>
    <dbReference type="NCBI Taxonomy" id="931172"/>
    <lineage>
        <taxon>Eukaryota</taxon>
        <taxon>Metazoa</taxon>
        <taxon>Ecdysozoa</taxon>
        <taxon>Arthropoda</taxon>
        <taxon>Chelicerata</taxon>
        <taxon>Arachnida</taxon>
        <taxon>Araneae</taxon>
        <taxon>Araneomorphae</taxon>
        <taxon>Entelegynae</taxon>
        <taxon>Araneoidea</taxon>
        <taxon>Linyphiidae</taxon>
        <taxon>Erigoninae</taxon>
        <taxon>Oedothorax</taxon>
    </lineage>
</organism>
<name>A0AAV6VE76_9ARAC</name>
<accession>A0AAV6VE76</accession>